<evidence type="ECO:0000256" key="2">
    <source>
        <dbReference type="ARBA" id="ARBA00006555"/>
    </source>
</evidence>
<evidence type="ECO:0000256" key="8">
    <source>
        <dbReference type="ARBA" id="ARBA00022989"/>
    </source>
</evidence>
<keyword evidence="3" id="KW-0813">Transport</keyword>
<dbReference type="InterPro" id="IPR037682">
    <property type="entry name" value="TonB_C"/>
</dbReference>
<organism evidence="12 13">
    <name type="scientific">Xanthocytophaga flava</name>
    <dbReference type="NCBI Taxonomy" id="3048013"/>
    <lineage>
        <taxon>Bacteria</taxon>
        <taxon>Pseudomonadati</taxon>
        <taxon>Bacteroidota</taxon>
        <taxon>Cytophagia</taxon>
        <taxon>Cytophagales</taxon>
        <taxon>Rhodocytophagaceae</taxon>
        <taxon>Xanthocytophaga</taxon>
    </lineage>
</organism>
<dbReference type="SUPFAM" id="SSF74653">
    <property type="entry name" value="TolA/TonB C-terminal domain"/>
    <property type="match status" value="2"/>
</dbReference>
<keyword evidence="7" id="KW-0653">Protein transport</keyword>
<dbReference type="InterPro" id="IPR008756">
    <property type="entry name" value="Peptidase_M56"/>
</dbReference>
<evidence type="ECO:0000256" key="6">
    <source>
        <dbReference type="ARBA" id="ARBA00022692"/>
    </source>
</evidence>
<dbReference type="Proteomes" id="UP001241110">
    <property type="component" value="Unassembled WGS sequence"/>
</dbReference>
<keyword evidence="9 10" id="KW-0472">Membrane</keyword>
<dbReference type="GO" id="GO:0055085">
    <property type="term" value="P:transmembrane transport"/>
    <property type="evidence" value="ECO:0007669"/>
    <property type="project" value="InterPro"/>
</dbReference>
<dbReference type="Pfam" id="PF05569">
    <property type="entry name" value="Peptidase_M56"/>
    <property type="match status" value="1"/>
</dbReference>
<dbReference type="Gene3D" id="3.30.1150.10">
    <property type="match status" value="2"/>
</dbReference>
<feature type="domain" description="TonB C-terminal" evidence="11">
    <location>
        <begin position="297"/>
        <end position="394"/>
    </location>
</feature>
<keyword evidence="6 10" id="KW-0812">Transmembrane</keyword>
<feature type="transmembrane region" description="Helical" evidence="10">
    <location>
        <begin position="81"/>
        <end position="99"/>
    </location>
</feature>
<dbReference type="PANTHER" id="PTHR33446:SF2">
    <property type="entry name" value="PROTEIN TONB"/>
    <property type="match status" value="1"/>
</dbReference>
<evidence type="ECO:0000313" key="12">
    <source>
        <dbReference type="EMBL" id="MDJ1478883.1"/>
    </source>
</evidence>
<comment type="caution">
    <text evidence="12">The sequence shown here is derived from an EMBL/GenBank/DDBJ whole genome shotgun (WGS) entry which is preliminary data.</text>
</comment>
<evidence type="ECO:0000256" key="3">
    <source>
        <dbReference type="ARBA" id="ARBA00022448"/>
    </source>
</evidence>
<dbReference type="AlphaFoldDB" id="A0AAE3QLM2"/>
<keyword evidence="8 10" id="KW-1133">Transmembrane helix</keyword>
<comment type="similarity">
    <text evidence="2">Belongs to the TonB family.</text>
</comment>
<evidence type="ECO:0000256" key="7">
    <source>
        <dbReference type="ARBA" id="ARBA00022927"/>
    </source>
</evidence>
<reference evidence="12" key="1">
    <citation type="submission" date="2023-05" db="EMBL/GenBank/DDBJ databases">
        <authorList>
            <person name="Zhang X."/>
        </authorList>
    </citation>
    <scope>NUCLEOTIDE SEQUENCE</scope>
    <source>
        <strain evidence="12">YF14B1</strain>
    </source>
</reference>
<evidence type="ECO:0000256" key="1">
    <source>
        <dbReference type="ARBA" id="ARBA00004383"/>
    </source>
</evidence>
<dbReference type="GO" id="GO:0031992">
    <property type="term" value="F:energy transducer activity"/>
    <property type="evidence" value="ECO:0007669"/>
    <property type="project" value="TreeGrafter"/>
</dbReference>
<proteinExistence type="inferred from homology"/>
<dbReference type="RefSeq" id="WP_313974629.1">
    <property type="nucleotide sequence ID" value="NZ_JASJOS010000001.1"/>
</dbReference>
<feature type="transmembrane region" description="Helical" evidence="10">
    <location>
        <begin position="20"/>
        <end position="38"/>
    </location>
</feature>
<name>A0AAE3QLM2_9BACT</name>
<dbReference type="InterPro" id="IPR051045">
    <property type="entry name" value="TonB-dependent_transducer"/>
</dbReference>
<comment type="subcellular location">
    <subcellularLocation>
        <location evidence="1">Cell inner membrane</location>
        <topology evidence="1">Single-pass membrane protein</topology>
        <orientation evidence="1">Periplasmic side</orientation>
    </subcellularLocation>
</comment>
<protein>
    <submittedName>
        <fullName evidence="12">M56 family metallopeptidase</fullName>
    </submittedName>
</protein>
<feature type="domain" description="TonB C-terminal" evidence="11">
    <location>
        <begin position="430"/>
        <end position="519"/>
    </location>
</feature>
<dbReference type="EMBL" id="JASJOS010000001">
    <property type="protein sequence ID" value="MDJ1478883.1"/>
    <property type="molecule type" value="Genomic_DNA"/>
</dbReference>
<keyword evidence="4" id="KW-1003">Cell membrane</keyword>
<dbReference type="InterPro" id="IPR006260">
    <property type="entry name" value="TonB/TolA_C"/>
</dbReference>
<sequence>MSILYIVYRILLSQYRNFHFNRVFILVALCLSAILPFIELPADTSLVYMVGMPTFTLAEINFAASQEKIPVLARRFTSIELLMLVYWIGVGLTSIRLGLQLVRLYQQKQAFTYQSQEGYQLIYTQGQLPTFSFFKWLFWDNSQKLTERETELILLHEKTHILQWHSADILLTEIYKILFWFHPVVYAFQKSQRAIHEYLADQAALQEGSSEIYIRLLTHSLLKKLNIPLVQSFYHSSLKSRISMLRSVKTNKPTTWKAVVSILSALVLILVYACRSQDSINPSARTTAVDQMPEYSGGTDALYREISQTIRYPLSARKAGAQGQVVASYTINKEGKLENIEITQGVHSDVDQEVIRVLSNLKQTWTPGQKGKQATNVKMALPIQFVLEGKDKSNSASGGKGLVVVGYAPSDNISTDEPFVAVEHMPEFPGGFPKLGEFLAENLKYPAESREKGVYGTVFLSFVVKENGDISDIKIAKGVNAEMDAEALRVAKLMPKWIPGKQSGKEVPVRFSLPIKFTL</sequence>
<evidence type="ECO:0000256" key="10">
    <source>
        <dbReference type="SAM" id="Phobius"/>
    </source>
</evidence>
<dbReference type="GO" id="GO:0098797">
    <property type="term" value="C:plasma membrane protein complex"/>
    <property type="evidence" value="ECO:0007669"/>
    <property type="project" value="TreeGrafter"/>
</dbReference>
<evidence type="ECO:0000256" key="4">
    <source>
        <dbReference type="ARBA" id="ARBA00022475"/>
    </source>
</evidence>
<dbReference type="GO" id="GO:0015031">
    <property type="term" value="P:protein transport"/>
    <property type="evidence" value="ECO:0007669"/>
    <property type="project" value="UniProtKB-KW"/>
</dbReference>
<dbReference type="Pfam" id="PF03544">
    <property type="entry name" value="TonB_C"/>
    <property type="match status" value="2"/>
</dbReference>
<keyword evidence="5" id="KW-0997">Cell inner membrane</keyword>
<evidence type="ECO:0000256" key="5">
    <source>
        <dbReference type="ARBA" id="ARBA00022519"/>
    </source>
</evidence>
<evidence type="ECO:0000259" key="11">
    <source>
        <dbReference type="PROSITE" id="PS52015"/>
    </source>
</evidence>
<evidence type="ECO:0000313" key="13">
    <source>
        <dbReference type="Proteomes" id="UP001241110"/>
    </source>
</evidence>
<dbReference type="NCBIfam" id="TIGR01352">
    <property type="entry name" value="tonB_Cterm"/>
    <property type="match status" value="2"/>
</dbReference>
<accession>A0AAE3QLM2</accession>
<dbReference type="PANTHER" id="PTHR33446">
    <property type="entry name" value="PROTEIN TONB-RELATED"/>
    <property type="match status" value="1"/>
</dbReference>
<evidence type="ECO:0000256" key="9">
    <source>
        <dbReference type="ARBA" id="ARBA00023136"/>
    </source>
</evidence>
<dbReference type="PROSITE" id="PS52015">
    <property type="entry name" value="TONB_CTD"/>
    <property type="match status" value="2"/>
</dbReference>
<gene>
    <name evidence="12" type="ORF">QNI16_00220</name>
</gene>